<gene>
    <name evidence="2" type="ORF">BJY16_000011</name>
</gene>
<keyword evidence="3" id="KW-1185">Reference proteome</keyword>
<feature type="domain" description="DUF6194" evidence="1">
    <location>
        <begin position="7"/>
        <end position="148"/>
    </location>
</feature>
<accession>A0A7W7GQR7</accession>
<proteinExistence type="predicted"/>
<dbReference type="EMBL" id="JACHNB010000001">
    <property type="protein sequence ID" value="MBB4736552.1"/>
    <property type="molecule type" value="Genomic_DNA"/>
</dbReference>
<reference evidence="2 3" key="1">
    <citation type="submission" date="2020-08" db="EMBL/GenBank/DDBJ databases">
        <title>Sequencing the genomes of 1000 actinobacteria strains.</title>
        <authorList>
            <person name="Klenk H.-P."/>
        </authorList>
    </citation>
    <scope>NUCLEOTIDE SEQUENCE [LARGE SCALE GENOMIC DNA]</scope>
    <source>
        <strain evidence="2 3">DSM 45809</strain>
    </source>
</reference>
<sequence length="149" mass="16475">MGIDPLDALTDRIAGLPDVTAVIAGPGTGAPEAAWGDRFFFVGDERMRPFATIVVRDVPGFDERSGLHRPGVFRLNVELGRARFRTLFGYGPEQFAAHQSTIDFTVAGQWFPHPVYAVQGWGSMINPDPADVLPLIERARDRSAARRRR</sequence>
<dbReference type="Proteomes" id="UP000546162">
    <property type="component" value="Unassembled WGS sequence"/>
</dbReference>
<evidence type="ECO:0000313" key="2">
    <source>
        <dbReference type="EMBL" id="MBB4736552.1"/>
    </source>
</evidence>
<comment type="caution">
    <text evidence="2">The sequence shown here is derived from an EMBL/GenBank/DDBJ whole genome shotgun (WGS) entry which is preliminary data.</text>
</comment>
<evidence type="ECO:0000313" key="3">
    <source>
        <dbReference type="Proteomes" id="UP000546162"/>
    </source>
</evidence>
<organism evidence="2 3">
    <name type="scientific">Actinoplanes octamycinicus</name>
    <dbReference type="NCBI Taxonomy" id="135948"/>
    <lineage>
        <taxon>Bacteria</taxon>
        <taxon>Bacillati</taxon>
        <taxon>Actinomycetota</taxon>
        <taxon>Actinomycetes</taxon>
        <taxon>Micromonosporales</taxon>
        <taxon>Micromonosporaceae</taxon>
        <taxon>Actinoplanes</taxon>
    </lineage>
</organism>
<dbReference type="AlphaFoldDB" id="A0A7W7GQR7"/>
<dbReference type="Pfam" id="PF19694">
    <property type="entry name" value="DUF6194"/>
    <property type="match status" value="1"/>
</dbReference>
<name>A0A7W7GQR7_9ACTN</name>
<dbReference type="InterPro" id="IPR045676">
    <property type="entry name" value="DUF6194"/>
</dbReference>
<evidence type="ECO:0000259" key="1">
    <source>
        <dbReference type="Pfam" id="PF19694"/>
    </source>
</evidence>
<protein>
    <recommendedName>
        <fullName evidence="1">DUF6194 domain-containing protein</fullName>
    </recommendedName>
</protein>
<dbReference type="RefSeq" id="WP_185037088.1">
    <property type="nucleotide sequence ID" value="NZ_BAABFG010000005.1"/>
</dbReference>